<dbReference type="EMBL" id="LKCW01000187">
    <property type="protein sequence ID" value="KPM36852.1"/>
    <property type="molecule type" value="Genomic_DNA"/>
</dbReference>
<reference evidence="2 3" key="1">
    <citation type="submission" date="2015-09" db="EMBL/GenBank/DDBJ databases">
        <title>Draft genome of a European isolate of the apple canker pathogen Neonectria ditissima.</title>
        <authorList>
            <person name="Gomez-Cortecero A."/>
            <person name="Harrison R.J."/>
            <person name="Armitage A.D."/>
        </authorList>
    </citation>
    <scope>NUCLEOTIDE SEQUENCE [LARGE SCALE GENOMIC DNA]</scope>
    <source>
        <strain evidence="2 3">R09/05</strain>
    </source>
</reference>
<evidence type="ECO:0000256" key="1">
    <source>
        <dbReference type="SAM" id="MobiDB-lite"/>
    </source>
</evidence>
<feature type="compositionally biased region" description="Low complexity" evidence="1">
    <location>
        <begin position="1"/>
        <end position="24"/>
    </location>
</feature>
<proteinExistence type="predicted"/>
<dbReference type="Proteomes" id="UP000050424">
    <property type="component" value="Unassembled WGS sequence"/>
</dbReference>
<protein>
    <submittedName>
        <fullName evidence="2">Uncharacterized protein</fullName>
    </submittedName>
</protein>
<comment type="caution">
    <text evidence="2">The sequence shown here is derived from an EMBL/GenBank/DDBJ whole genome shotgun (WGS) entry which is preliminary data.</text>
</comment>
<sequence length="171" mass="18364">MVSSTRAGASRRASARPTTRASAAKHLLSANAARAPQREGDVLSAEPGRSVLGQGTKRKKRDFDSDEGGEGTNICVIVRCRGCNKREVRENSAIAVNTDGVQGKQVELRMRADILNNEDIRLRPRLLAGTGTTSSSPRLSSISSVQDKNHLGLKLREVDPNVLMNLATSTT</sequence>
<dbReference type="AlphaFoldDB" id="A0A0N8H5Q8"/>
<organism evidence="2 3">
    <name type="scientific">Neonectria ditissima</name>
    <dbReference type="NCBI Taxonomy" id="78410"/>
    <lineage>
        <taxon>Eukaryota</taxon>
        <taxon>Fungi</taxon>
        <taxon>Dikarya</taxon>
        <taxon>Ascomycota</taxon>
        <taxon>Pezizomycotina</taxon>
        <taxon>Sordariomycetes</taxon>
        <taxon>Hypocreomycetidae</taxon>
        <taxon>Hypocreales</taxon>
        <taxon>Nectriaceae</taxon>
        <taxon>Neonectria</taxon>
    </lineage>
</organism>
<keyword evidence="3" id="KW-1185">Reference proteome</keyword>
<gene>
    <name evidence="2" type="ORF">AK830_g9713</name>
</gene>
<dbReference type="OrthoDB" id="3176171at2759"/>
<dbReference type="STRING" id="78410.A0A0N8H5Q8"/>
<feature type="region of interest" description="Disordered" evidence="1">
    <location>
        <begin position="1"/>
        <end position="68"/>
    </location>
</feature>
<accession>A0A0N8H5Q8</accession>
<name>A0A0N8H5Q8_9HYPO</name>
<evidence type="ECO:0000313" key="2">
    <source>
        <dbReference type="EMBL" id="KPM36852.1"/>
    </source>
</evidence>
<evidence type="ECO:0000313" key="3">
    <source>
        <dbReference type="Proteomes" id="UP000050424"/>
    </source>
</evidence>